<protein>
    <submittedName>
        <fullName evidence="2">Uncharacterized protein</fullName>
    </submittedName>
</protein>
<accession>A0AAW0JZD8</accession>
<evidence type="ECO:0000256" key="1">
    <source>
        <dbReference type="SAM" id="MobiDB-lite"/>
    </source>
</evidence>
<organism evidence="2 3">
    <name type="scientific">Myodes glareolus</name>
    <name type="common">Bank vole</name>
    <name type="synonym">Clethrionomys glareolus</name>
    <dbReference type="NCBI Taxonomy" id="447135"/>
    <lineage>
        <taxon>Eukaryota</taxon>
        <taxon>Metazoa</taxon>
        <taxon>Chordata</taxon>
        <taxon>Craniata</taxon>
        <taxon>Vertebrata</taxon>
        <taxon>Euteleostomi</taxon>
        <taxon>Mammalia</taxon>
        <taxon>Eutheria</taxon>
        <taxon>Euarchontoglires</taxon>
        <taxon>Glires</taxon>
        <taxon>Rodentia</taxon>
        <taxon>Myomorpha</taxon>
        <taxon>Muroidea</taxon>
        <taxon>Cricetidae</taxon>
        <taxon>Arvicolinae</taxon>
        <taxon>Myodes</taxon>
    </lineage>
</organism>
<keyword evidence="3" id="KW-1185">Reference proteome</keyword>
<sequence>MVGLVGVPCPDPGAGQGTASATGKVANVCNTDLKVPRDRSR</sequence>
<dbReference type="Proteomes" id="UP001488838">
    <property type="component" value="Unassembled WGS sequence"/>
</dbReference>
<reference evidence="2 3" key="1">
    <citation type="journal article" date="2023" name="bioRxiv">
        <title>Conserved and derived expression patterns and positive selection on dental genes reveal complex evolutionary context of ever-growing rodent molars.</title>
        <authorList>
            <person name="Calamari Z.T."/>
            <person name="Song A."/>
            <person name="Cohen E."/>
            <person name="Akter M."/>
            <person name="Roy R.D."/>
            <person name="Hallikas O."/>
            <person name="Christensen M.M."/>
            <person name="Li P."/>
            <person name="Marangoni P."/>
            <person name="Jernvall J."/>
            <person name="Klein O.D."/>
        </authorList>
    </citation>
    <scope>NUCLEOTIDE SEQUENCE [LARGE SCALE GENOMIC DNA]</scope>
    <source>
        <strain evidence="2">V071</strain>
    </source>
</reference>
<gene>
    <name evidence="2" type="ORF">U0070_015294</name>
</gene>
<proteinExistence type="predicted"/>
<comment type="caution">
    <text evidence="2">The sequence shown here is derived from an EMBL/GenBank/DDBJ whole genome shotgun (WGS) entry which is preliminary data.</text>
</comment>
<feature type="region of interest" description="Disordered" evidence="1">
    <location>
        <begin position="1"/>
        <end position="21"/>
    </location>
</feature>
<dbReference type="AlphaFoldDB" id="A0AAW0JZD8"/>
<evidence type="ECO:0000313" key="3">
    <source>
        <dbReference type="Proteomes" id="UP001488838"/>
    </source>
</evidence>
<dbReference type="EMBL" id="JBBHLL010000011">
    <property type="protein sequence ID" value="KAK7832147.1"/>
    <property type="molecule type" value="Genomic_DNA"/>
</dbReference>
<name>A0AAW0JZD8_MYOGA</name>
<evidence type="ECO:0000313" key="2">
    <source>
        <dbReference type="EMBL" id="KAK7832147.1"/>
    </source>
</evidence>